<feature type="domain" description="ADP ribosyltransferase" evidence="1">
    <location>
        <begin position="51"/>
        <end position="211"/>
    </location>
</feature>
<comment type="caution">
    <text evidence="2">The sequence shown here is derived from an EMBL/GenBank/DDBJ whole genome shotgun (WGS) entry which is preliminary data.</text>
</comment>
<organism evidence="2 3">
    <name type="scientific">Aliivibrio logei</name>
    <name type="common">Vibrio logei</name>
    <dbReference type="NCBI Taxonomy" id="688"/>
    <lineage>
        <taxon>Bacteria</taxon>
        <taxon>Pseudomonadati</taxon>
        <taxon>Pseudomonadota</taxon>
        <taxon>Gammaproteobacteria</taxon>
        <taxon>Vibrionales</taxon>
        <taxon>Vibrionaceae</taxon>
        <taxon>Aliivibrio</taxon>
    </lineage>
</organism>
<dbReference type="PROSITE" id="PS51996">
    <property type="entry name" value="TR_MART"/>
    <property type="match status" value="1"/>
</dbReference>
<dbReference type="SUPFAM" id="SSF56399">
    <property type="entry name" value="ADP-ribosylation"/>
    <property type="match status" value="1"/>
</dbReference>
<evidence type="ECO:0000313" key="2">
    <source>
        <dbReference type="EMBL" id="OCH20865.1"/>
    </source>
</evidence>
<reference evidence="2 3" key="1">
    <citation type="submission" date="2016-06" db="EMBL/GenBank/DDBJ databases">
        <authorList>
            <person name="Kjaerup R.B."/>
            <person name="Dalgaard T.S."/>
            <person name="Juul-Madsen H.R."/>
        </authorList>
    </citation>
    <scope>NUCLEOTIDE SEQUENCE [LARGE SCALE GENOMIC DNA]</scope>
    <source>
        <strain evidence="2 3">1S159</strain>
    </source>
</reference>
<dbReference type="EMBL" id="MAJU01000011">
    <property type="protein sequence ID" value="OCH20865.1"/>
    <property type="molecule type" value="Genomic_DNA"/>
</dbReference>
<dbReference type="InterPro" id="IPR003540">
    <property type="entry name" value="ADP-ribosyltransferase"/>
</dbReference>
<evidence type="ECO:0000259" key="1">
    <source>
        <dbReference type="Pfam" id="PF03496"/>
    </source>
</evidence>
<dbReference type="RefSeq" id="WP_065611422.1">
    <property type="nucleotide sequence ID" value="NZ_CAWMPN010000011.1"/>
</dbReference>
<dbReference type="OrthoDB" id="6399081at2"/>
<proteinExistence type="predicted"/>
<protein>
    <recommendedName>
        <fullName evidence="1">ADP ribosyltransferase domain-containing protein</fullName>
    </recommendedName>
</protein>
<evidence type="ECO:0000313" key="3">
    <source>
        <dbReference type="Proteomes" id="UP000093523"/>
    </source>
</evidence>
<name>A0A1B9NYH9_ALILO</name>
<dbReference type="AlphaFoldDB" id="A0A1B9NYH9"/>
<dbReference type="Gene3D" id="3.90.176.10">
    <property type="entry name" value="Toxin ADP-ribosyltransferase, Chain A, domain 1"/>
    <property type="match status" value="1"/>
</dbReference>
<dbReference type="STRING" id="688.A6E04_13860"/>
<dbReference type="Pfam" id="PF03496">
    <property type="entry name" value="ADPrib_exo_Tox"/>
    <property type="match status" value="1"/>
</dbReference>
<dbReference type="GO" id="GO:0005576">
    <property type="term" value="C:extracellular region"/>
    <property type="evidence" value="ECO:0007669"/>
    <property type="project" value="InterPro"/>
</dbReference>
<gene>
    <name evidence="2" type="ORF">A6E04_13860</name>
</gene>
<dbReference type="Proteomes" id="UP000093523">
    <property type="component" value="Unassembled WGS sequence"/>
</dbReference>
<accession>A0A1B9NYH9</accession>
<sequence>MFKIVVVILFTFMSFLVQSEDFSEFKGRELTFFEEEKIAENLMDWVEVHHIKAAKKLLPNEYSAMKAYGRVDHDVINTFVRTGEPTDFSTPWIYESVKGKVDSLRGALNKLPNYRGTVYRGSSIKDSLLEKLNVGDILHEKAFLSTSTNPGFARNFSASATNEEVSLSAAQFKIDLKSSGRAINNYTFKPDEAEILVKPNTYFQVEAIERHSIEYNFIKLKEIKNPGRHLSIEPDVVIYDSFSGDEISLRARSSLFCI</sequence>